<feature type="non-terminal residue" evidence="2">
    <location>
        <position position="1"/>
    </location>
</feature>
<feature type="compositionally biased region" description="Pro residues" evidence="1">
    <location>
        <begin position="355"/>
        <end position="373"/>
    </location>
</feature>
<feature type="region of interest" description="Disordered" evidence="1">
    <location>
        <begin position="348"/>
        <end position="373"/>
    </location>
</feature>
<accession>A0A9P6UFA1</accession>
<dbReference type="Pfam" id="PF12505">
    <property type="entry name" value="DUF3712"/>
    <property type="match status" value="1"/>
</dbReference>
<reference evidence="2" key="1">
    <citation type="journal article" date="2020" name="Fungal Divers.">
        <title>Resolving the Mortierellaceae phylogeny through synthesis of multi-gene phylogenetics and phylogenomics.</title>
        <authorList>
            <person name="Vandepol N."/>
            <person name="Liber J."/>
            <person name="Desiro A."/>
            <person name="Na H."/>
            <person name="Kennedy M."/>
            <person name="Barry K."/>
            <person name="Grigoriev I.V."/>
            <person name="Miller A.N."/>
            <person name="O'Donnell K."/>
            <person name="Stajich J.E."/>
            <person name="Bonito G."/>
        </authorList>
    </citation>
    <scope>NUCLEOTIDE SEQUENCE</scope>
    <source>
        <strain evidence="2">NVP60</strain>
    </source>
</reference>
<dbReference type="InterPro" id="IPR022185">
    <property type="entry name" value="DUF3712"/>
</dbReference>
<sequence>IKGIPLNVKTTMAGLQGLKDIKFLSVIDLYPNYKALFTFVTTVVNIHNPSQLTLNIGTMGMEAGYKGYAAENRIGYTEIFNLRLVPGDNIVPSLLGQSFTAASAGPFGTDLTLLSPTMTLWANSSATSNPALNAGLSTLQTSVVLPQNLIVPIPPPPAYGDVWTIKVLPTTINDGIVEMTAVFNNAFLYEFSVTGDATKANSDFAFDPSFLTIGAPGGSTFDFAQFTDDFQYTLKTGESKTITFKMKLQRVGLQANMIKFLDSIIPAAAAGPMNTLLVWYMPKATIPGYPIGIFPDLNSGIYYPNTAGKITLQTGPDFALIKDWYYKEYAYTPVPVVPVAPAPEPVVSPATPSVAPSPIPSSEVIPPPIAPAA</sequence>
<organism evidence="2 3">
    <name type="scientific">Linnemannia gamsii</name>
    <dbReference type="NCBI Taxonomy" id="64522"/>
    <lineage>
        <taxon>Eukaryota</taxon>
        <taxon>Fungi</taxon>
        <taxon>Fungi incertae sedis</taxon>
        <taxon>Mucoromycota</taxon>
        <taxon>Mortierellomycotina</taxon>
        <taxon>Mortierellomycetes</taxon>
        <taxon>Mortierellales</taxon>
        <taxon>Mortierellaceae</taxon>
        <taxon>Linnemannia</taxon>
    </lineage>
</organism>
<dbReference type="OrthoDB" id="10039566at2759"/>
<dbReference type="Proteomes" id="UP000823405">
    <property type="component" value="Unassembled WGS sequence"/>
</dbReference>
<gene>
    <name evidence="2" type="ORF">BGZ97_005399</name>
</gene>
<evidence type="ECO:0000313" key="3">
    <source>
        <dbReference type="Proteomes" id="UP000823405"/>
    </source>
</evidence>
<comment type="caution">
    <text evidence="2">The sequence shown here is derived from an EMBL/GenBank/DDBJ whole genome shotgun (WGS) entry which is preliminary data.</text>
</comment>
<dbReference type="AlphaFoldDB" id="A0A9P6UFA1"/>
<dbReference type="EMBL" id="JAAAIN010002436">
    <property type="protein sequence ID" value="KAG0293181.1"/>
    <property type="molecule type" value="Genomic_DNA"/>
</dbReference>
<keyword evidence="3" id="KW-1185">Reference proteome</keyword>
<proteinExistence type="predicted"/>
<protein>
    <submittedName>
        <fullName evidence="2">Uncharacterized protein</fullName>
    </submittedName>
</protein>
<name>A0A9P6UFA1_9FUNG</name>
<evidence type="ECO:0000256" key="1">
    <source>
        <dbReference type="SAM" id="MobiDB-lite"/>
    </source>
</evidence>
<evidence type="ECO:0000313" key="2">
    <source>
        <dbReference type="EMBL" id="KAG0293181.1"/>
    </source>
</evidence>